<feature type="transmembrane region" description="Helical" evidence="9">
    <location>
        <begin position="394"/>
        <end position="417"/>
    </location>
</feature>
<gene>
    <name evidence="11" type="ORF">INT45_000320</name>
</gene>
<feature type="transmembrane region" description="Helical" evidence="9">
    <location>
        <begin position="119"/>
        <end position="143"/>
    </location>
</feature>
<keyword evidence="7" id="KW-0406">Ion transport</keyword>
<feature type="transmembrane region" description="Helical" evidence="9">
    <location>
        <begin position="326"/>
        <end position="347"/>
    </location>
</feature>
<keyword evidence="8 9" id="KW-0472">Membrane</keyword>
<sequence length="432" mass="47425">MDIDVFLHMLYLSLNAYAQFTTSLEKSKLWLHKYLTLPAQALPSLVISVIGLIMAGALMDKYKTWDMFIKTSELFILIPILLNLKGNLEMNLAARFSTSANLGDLDHGPTRRSLVVGNLALLQVQALISGAIAGVGAFVLGLINNLGGDSVTYFESMYIISSSMISATASGAILGIFMCGLILLCRKLKVDPDNVACPMASASGDIVTLLLLGGCALVLSNRINTMFSTIVFIVLTLSLPLFGYMVWKNKHMKELLFAGWVPIIIAMVISGLAGVVLERYVGEYKGVALLTPVLIGLSGNLGSIYASRISTSLHGETKENCNVVEWTLLAMNIPIQIIFLIIIWAFQMGELHYTGWFFFAYFLVSMICTWICLKIGKYMTFGFWKMGYDPDNYVIPYLTASIDLIGTILLVLTFSLLTSTGADDMKLHVSQH</sequence>
<keyword evidence="5" id="KW-0460">Magnesium</keyword>
<name>A0A8H7VJI1_9FUNG</name>
<dbReference type="AlphaFoldDB" id="A0A8H7VJI1"/>
<feature type="domain" description="SLC41A/MgtE integral membrane" evidence="10">
    <location>
        <begin position="78"/>
        <end position="214"/>
    </location>
</feature>
<comment type="similarity">
    <text evidence="2">Belongs to the SLC41A transporter family.</text>
</comment>
<dbReference type="GO" id="GO:0005886">
    <property type="term" value="C:plasma membrane"/>
    <property type="evidence" value="ECO:0007669"/>
    <property type="project" value="TreeGrafter"/>
</dbReference>
<dbReference type="Proteomes" id="UP000646827">
    <property type="component" value="Unassembled WGS sequence"/>
</dbReference>
<keyword evidence="4 9" id="KW-0812">Transmembrane</keyword>
<dbReference type="InterPro" id="IPR006667">
    <property type="entry name" value="SLC41_membr_dom"/>
</dbReference>
<reference evidence="11 12" key="1">
    <citation type="submission" date="2020-12" db="EMBL/GenBank/DDBJ databases">
        <title>Metabolic potential, ecology and presence of endohyphal bacteria is reflected in genomic diversity of Mucoromycotina.</title>
        <authorList>
            <person name="Muszewska A."/>
            <person name="Okrasinska A."/>
            <person name="Steczkiewicz K."/>
            <person name="Drgas O."/>
            <person name="Orlowska M."/>
            <person name="Perlinska-Lenart U."/>
            <person name="Aleksandrzak-Piekarczyk T."/>
            <person name="Szatraj K."/>
            <person name="Zielenkiewicz U."/>
            <person name="Pilsyk S."/>
            <person name="Malc E."/>
            <person name="Mieczkowski P."/>
            <person name="Kruszewska J.S."/>
            <person name="Biernat P."/>
            <person name="Pawlowska J."/>
        </authorList>
    </citation>
    <scope>NUCLEOTIDE SEQUENCE [LARGE SCALE GENOMIC DNA]</scope>
    <source>
        <strain evidence="11 12">CBS 142.35</strain>
    </source>
</reference>
<evidence type="ECO:0000259" key="10">
    <source>
        <dbReference type="Pfam" id="PF01769"/>
    </source>
</evidence>
<accession>A0A8H7VJI1</accession>
<feature type="transmembrane region" description="Helical" evidence="9">
    <location>
        <begin position="196"/>
        <end position="219"/>
    </location>
</feature>
<evidence type="ECO:0000256" key="4">
    <source>
        <dbReference type="ARBA" id="ARBA00022692"/>
    </source>
</evidence>
<feature type="transmembrane region" description="Helical" evidence="9">
    <location>
        <begin position="163"/>
        <end position="184"/>
    </location>
</feature>
<evidence type="ECO:0000256" key="5">
    <source>
        <dbReference type="ARBA" id="ARBA00022842"/>
    </source>
</evidence>
<dbReference type="Gene3D" id="1.10.357.20">
    <property type="entry name" value="SLC41 divalent cation transporters, integral membrane domain"/>
    <property type="match status" value="2"/>
</dbReference>
<evidence type="ECO:0000256" key="3">
    <source>
        <dbReference type="ARBA" id="ARBA00022448"/>
    </source>
</evidence>
<dbReference type="Pfam" id="PF01769">
    <property type="entry name" value="MgtE"/>
    <property type="match status" value="2"/>
</dbReference>
<evidence type="ECO:0000256" key="2">
    <source>
        <dbReference type="ARBA" id="ARBA00009749"/>
    </source>
</evidence>
<feature type="transmembrane region" description="Helical" evidence="9">
    <location>
        <begin position="42"/>
        <end position="59"/>
    </location>
</feature>
<keyword evidence="12" id="KW-1185">Reference proteome</keyword>
<evidence type="ECO:0000313" key="12">
    <source>
        <dbReference type="Proteomes" id="UP000646827"/>
    </source>
</evidence>
<dbReference type="InterPro" id="IPR036739">
    <property type="entry name" value="SLC41_membr_dom_sf"/>
</dbReference>
<comment type="caution">
    <text evidence="11">The sequence shown here is derived from an EMBL/GenBank/DDBJ whole genome shotgun (WGS) entry which is preliminary data.</text>
</comment>
<dbReference type="OrthoDB" id="666972at2759"/>
<evidence type="ECO:0000256" key="7">
    <source>
        <dbReference type="ARBA" id="ARBA00023065"/>
    </source>
</evidence>
<organism evidence="11 12">
    <name type="scientific">Circinella minor</name>
    <dbReference type="NCBI Taxonomy" id="1195481"/>
    <lineage>
        <taxon>Eukaryota</taxon>
        <taxon>Fungi</taxon>
        <taxon>Fungi incertae sedis</taxon>
        <taxon>Mucoromycota</taxon>
        <taxon>Mucoromycotina</taxon>
        <taxon>Mucoromycetes</taxon>
        <taxon>Mucorales</taxon>
        <taxon>Lichtheimiaceae</taxon>
        <taxon>Circinella</taxon>
    </lineage>
</organism>
<feature type="domain" description="SLC41A/MgtE integral membrane" evidence="10">
    <location>
        <begin position="291"/>
        <end position="412"/>
    </location>
</feature>
<evidence type="ECO:0000256" key="6">
    <source>
        <dbReference type="ARBA" id="ARBA00022989"/>
    </source>
</evidence>
<proteinExistence type="inferred from homology"/>
<evidence type="ECO:0000256" key="9">
    <source>
        <dbReference type="SAM" id="Phobius"/>
    </source>
</evidence>
<evidence type="ECO:0000256" key="8">
    <source>
        <dbReference type="ARBA" id="ARBA00023136"/>
    </source>
</evidence>
<protein>
    <recommendedName>
        <fullName evidence="10">SLC41A/MgtE integral membrane domain-containing protein</fullName>
    </recommendedName>
</protein>
<evidence type="ECO:0000313" key="11">
    <source>
        <dbReference type="EMBL" id="KAG2218783.1"/>
    </source>
</evidence>
<feature type="transmembrane region" description="Helical" evidence="9">
    <location>
        <begin position="353"/>
        <end position="373"/>
    </location>
</feature>
<feature type="transmembrane region" description="Helical" evidence="9">
    <location>
        <begin position="225"/>
        <end position="247"/>
    </location>
</feature>
<dbReference type="InterPro" id="IPR045349">
    <property type="entry name" value="SLC41A1-3"/>
</dbReference>
<keyword evidence="6 9" id="KW-1133">Transmembrane helix</keyword>
<dbReference type="EMBL" id="JAEPRB010000210">
    <property type="protein sequence ID" value="KAG2218783.1"/>
    <property type="molecule type" value="Genomic_DNA"/>
</dbReference>
<dbReference type="PANTHER" id="PTHR16228">
    <property type="entry name" value="DIVALENT CATION TRANSPORTER SOLUTE CARRIER FAMILY 41"/>
    <property type="match status" value="1"/>
</dbReference>
<comment type="subcellular location">
    <subcellularLocation>
        <location evidence="1">Membrane</location>
        <topology evidence="1">Multi-pass membrane protein</topology>
    </subcellularLocation>
</comment>
<evidence type="ECO:0000256" key="1">
    <source>
        <dbReference type="ARBA" id="ARBA00004141"/>
    </source>
</evidence>
<dbReference type="PANTHER" id="PTHR16228:SF7">
    <property type="entry name" value="SLC41A_MGTE INTEGRAL MEMBRANE DOMAIN-CONTAINING PROTEIN"/>
    <property type="match status" value="1"/>
</dbReference>
<feature type="transmembrane region" description="Helical" evidence="9">
    <location>
        <begin position="287"/>
        <end position="306"/>
    </location>
</feature>
<dbReference type="SUPFAM" id="SSF161093">
    <property type="entry name" value="MgtE membrane domain-like"/>
    <property type="match status" value="2"/>
</dbReference>
<dbReference type="GO" id="GO:0008324">
    <property type="term" value="F:monoatomic cation transmembrane transporter activity"/>
    <property type="evidence" value="ECO:0007669"/>
    <property type="project" value="InterPro"/>
</dbReference>
<feature type="transmembrane region" description="Helical" evidence="9">
    <location>
        <begin position="254"/>
        <end position="275"/>
    </location>
</feature>
<keyword evidence="3" id="KW-0813">Transport</keyword>